<keyword evidence="4" id="KW-0288">FMN</keyword>
<proteinExistence type="predicted"/>
<evidence type="ECO:0000313" key="12">
    <source>
        <dbReference type="Proteomes" id="UP001431532"/>
    </source>
</evidence>
<keyword evidence="3" id="KW-0285">Flavoprotein</keyword>
<evidence type="ECO:0000256" key="10">
    <source>
        <dbReference type="SAM" id="Phobius"/>
    </source>
</evidence>
<feature type="transmembrane region" description="Helical" evidence="10">
    <location>
        <begin position="256"/>
        <end position="274"/>
    </location>
</feature>
<sequence>MTQTISSVRNETLSKKNNLILIVSLAILLLSGSVIFGWIVLAMAAVAFVSSISVEVLFAKVRKKKLDVTIFVTPLIFTLLLPSTLPLWMVAVGAIFGTFFAKSLFGGSGKNIFNPSIVGALFLLISFPAQMITGWIDPKSGDIVGGATPLNLFNRGLPFNHEIMDFFMGNVPGSVGETFRLGILVLGVLLLLLKVADWRIPLSYIATVFVLMGIGNLVDPDTFGDPLLSLIVGGLLFGAFFVATDPVTAPLTSWGRVIYGFGLGFITVVIRVFGAFQEGVIFAIIIMNAIAPLIDNMTLKDKLNEVEEVTE</sequence>
<feature type="transmembrane region" description="Helical" evidence="10">
    <location>
        <begin position="20"/>
        <end position="53"/>
    </location>
</feature>
<keyword evidence="1" id="KW-0813">Transport</keyword>
<evidence type="ECO:0000256" key="4">
    <source>
        <dbReference type="ARBA" id="ARBA00022643"/>
    </source>
</evidence>
<comment type="caution">
    <text evidence="11">The sequence shown here is derived from an EMBL/GenBank/DDBJ whole genome shotgun (WGS) entry which is preliminary data.</text>
</comment>
<dbReference type="InterPro" id="IPR004338">
    <property type="entry name" value="NqrB/RnfD"/>
</dbReference>
<dbReference type="AlphaFoldDB" id="A0AAW6UBL3"/>
<keyword evidence="9 10" id="KW-0472">Membrane</keyword>
<dbReference type="InterPro" id="IPR011303">
    <property type="entry name" value="RnfD_bac"/>
</dbReference>
<feature type="transmembrane region" description="Helical" evidence="10">
    <location>
        <begin position="178"/>
        <end position="195"/>
    </location>
</feature>
<evidence type="ECO:0000256" key="1">
    <source>
        <dbReference type="ARBA" id="ARBA00022448"/>
    </source>
</evidence>
<dbReference type="EMBL" id="JASCXW010000025">
    <property type="protein sequence ID" value="MDI6453364.1"/>
    <property type="molecule type" value="Genomic_DNA"/>
</dbReference>
<gene>
    <name evidence="11" type="ORF">QJ521_07290</name>
</gene>
<dbReference type="GO" id="GO:0022900">
    <property type="term" value="P:electron transport chain"/>
    <property type="evidence" value="ECO:0007669"/>
    <property type="project" value="InterPro"/>
</dbReference>
<feature type="transmembrane region" description="Helical" evidence="10">
    <location>
        <begin position="224"/>
        <end position="244"/>
    </location>
</feature>
<keyword evidence="12" id="KW-1185">Reference proteome</keyword>
<evidence type="ECO:0000256" key="7">
    <source>
        <dbReference type="ARBA" id="ARBA00022982"/>
    </source>
</evidence>
<keyword evidence="5 10" id="KW-0812">Transmembrane</keyword>
<feature type="transmembrane region" description="Helical" evidence="10">
    <location>
        <begin position="65"/>
        <end position="81"/>
    </location>
</feature>
<name>A0AAW6UBL3_9MOLU</name>
<evidence type="ECO:0000256" key="6">
    <source>
        <dbReference type="ARBA" id="ARBA00022967"/>
    </source>
</evidence>
<protein>
    <submittedName>
        <fullName evidence="11">RnfABCDGE type electron transport complex subunit D</fullName>
    </submittedName>
</protein>
<keyword evidence="2" id="KW-0597">Phosphoprotein</keyword>
<keyword evidence="7" id="KW-0249">Electron transport</keyword>
<dbReference type="NCBIfam" id="TIGR01946">
    <property type="entry name" value="rnfD"/>
    <property type="match status" value="1"/>
</dbReference>
<evidence type="ECO:0000256" key="9">
    <source>
        <dbReference type="ARBA" id="ARBA00023136"/>
    </source>
</evidence>
<reference evidence="11" key="1">
    <citation type="submission" date="2023-05" db="EMBL/GenBank/DDBJ databases">
        <title>Mariniplasma microaerophilum sp. nov., a novel anaerobic mollicute isolated from terrestrial mud volcano, Taman Peninsula, Russia.</title>
        <authorList>
            <person name="Khomyakova M.A."/>
            <person name="Merkel A.Y."/>
            <person name="Slobodkin A.I."/>
        </authorList>
    </citation>
    <scope>NUCLEOTIDE SEQUENCE</scope>
    <source>
        <strain evidence="11">M4Ah</strain>
    </source>
</reference>
<keyword evidence="8 10" id="KW-1133">Transmembrane helix</keyword>
<feature type="transmembrane region" description="Helical" evidence="10">
    <location>
        <begin position="117"/>
        <end position="136"/>
    </location>
</feature>
<keyword evidence="6" id="KW-1278">Translocase</keyword>
<dbReference type="RefSeq" id="WP_282839796.1">
    <property type="nucleotide sequence ID" value="NZ_JASCXW010000025.1"/>
</dbReference>
<feature type="transmembrane region" description="Helical" evidence="10">
    <location>
        <begin position="280"/>
        <end position="299"/>
    </location>
</feature>
<dbReference type="PANTHER" id="PTHR30578:SF0">
    <property type="entry name" value="ION-TRANSLOCATING OXIDOREDUCTASE COMPLEX SUBUNIT D"/>
    <property type="match status" value="1"/>
</dbReference>
<evidence type="ECO:0000256" key="3">
    <source>
        <dbReference type="ARBA" id="ARBA00022630"/>
    </source>
</evidence>
<evidence type="ECO:0000256" key="2">
    <source>
        <dbReference type="ARBA" id="ARBA00022553"/>
    </source>
</evidence>
<evidence type="ECO:0000256" key="8">
    <source>
        <dbReference type="ARBA" id="ARBA00022989"/>
    </source>
</evidence>
<dbReference type="Pfam" id="PF03116">
    <property type="entry name" value="NQR2_RnfD_RnfE"/>
    <property type="match status" value="1"/>
</dbReference>
<evidence type="ECO:0000256" key="5">
    <source>
        <dbReference type="ARBA" id="ARBA00022692"/>
    </source>
</evidence>
<organism evidence="11 12">
    <name type="scientific">Peloplasma aerotolerans</name>
    <dbReference type="NCBI Taxonomy" id="3044389"/>
    <lineage>
        <taxon>Bacteria</taxon>
        <taxon>Bacillati</taxon>
        <taxon>Mycoplasmatota</taxon>
        <taxon>Mollicutes</taxon>
        <taxon>Acholeplasmatales</taxon>
        <taxon>Acholeplasmataceae</taxon>
        <taxon>Peloplasma</taxon>
    </lineage>
</organism>
<evidence type="ECO:0000313" key="11">
    <source>
        <dbReference type="EMBL" id="MDI6453364.1"/>
    </source>
</evidence>
<feature type="transmembrane region" description="Helical" evidence="10">
    <location>
        <begin position="202"/>
        <end position="218"/>
    </location>
</feature>
<dbReference type="GO" id="GO:0055085">
    <property type="term" value="P:transmembrane transport"/>
    <property type="evidence" value="ECO:0007669"/>
    <property type="project" value="InterPro"/>
</dbReference>
<dbReference type="GO" id="GO:0005886">
    <property type="term" value="C:plasma membrane"/>
    <property type="evidence" value="ECO:0007669"/>
    <property type="project" value="TreeGrafter"/>
</dbReference>
<accession>A0AAW6UBL3</accession>
<dbReference type="Proteomes" id="UP001431532">
    <property type="component" value="Unassembled WGS sequence"/>
</dbReference>
<dbReference type="PANTHER" id="PTHR30578">
    <property type="entry name" value="ELECTRON TRANSPORT COMPLEX PROTEIN RNFD"/>
    <property type="match status" value="1"/>
</dbReference>